<reference evidence="2 3" key="1">
    <citation type="journal article" date="2019" name="Int. J. Syst. Evol. Microbiol.">
        <title>The Global Catalogue of Microorganisms (GCM) 10K type strain sequencing project: providing services to taxonomists for standard genome sequencing and annotation.</title>
        <authorList>
            <consortium name="The Broad Institute Genomics Platform"/>
            <consortium name="The Broad Institute Genome Sequencing Center for Infectious Disease"/>
            <person name="Wu L."/>
            <person name="Ma J."/>
        </authorList>
    </citation>
    <scope>NUCLEOTIDE SEQUENCE [LARGE SCALE GENOMIC DNA]</scope>
    <source>
        <strain evidence="2 3">JCM 16328</strain>
    </source>
</reference>
<dbReference type="PROSITE" id="PS51318">
    <property type="entry name" value="TAT"/>
    <property type="match status" value="1"/>
</dbReference>
<accession>A0AAV3T4W8</accession>
<sequence length="328" mass="34741">MSEETTRRELLGAAGALAATGAATSVAGCFGGGEGGNDDDDEQADPPAFSLDSWLAAPGEVSGGEHHSVEYFSFEALLAAENSLAEGAYSELVDRTNGNGSAPFPLPSAAGSPIDTFDEYVTVDNNSQQVLYGDHPADAIGEGLVENVGFERAGEHREFELFLREVQNQSANVAIGISEFVLLWVETESPVEGLRTLADTQTDETPLYGDENDDLGAVLDHVGDGDRVLAQTSAEQSETDLDAPVFEGQVGYGYALDLEGDPIDETYAIVFADESSVDVDAVEEWVGQNEGEDGRFAPHTSVSTEQDGRSVLVTGSRETADPFVELFD</sequence>
<evidence type="ECO:0000313" key="2">
    <source>
        <dbReference type="EMBL" id="GAA0661427.1"/>
    </source>
</evidence>
<dbReference type="InterPro" id="IPR006311">
    <property type="entry name" value="TAT_signal"/>
</dbReference>
<dbReference type="EMBL" id="BAAADV010000001">
    <property type="protein sequence ID" value="GAA0661427.1"/>
    <property type="molecule type" value="Genomic_DNA"/>
</dbReference>
<proteinExistence type="predicted"/>
<organism evidence="2 3">
    <name type="scientific">Natronoarchaeum mannanilyticum</name>
    <dbReference type="NCBI Taxonomy" id="926360"/>
    <lineage>
        <taxon>Archaea</taxon>
        <taxon>Methanobacteriati</taxon>
        <taxon>Methanobacteriota</taxon>
        <taxon>Stenosarchaea group</taxon>
        <taxon>Halobacteria</taxon>
        <taxon>Halobacteriales</taxon>
        <taxon>Natronoarchaeaceae</taxon>
    </lineage>
</organism>
<evidence type="ECO:0008006" key="4">
    <source>
        <dbReference type="Google" id="ProtNLM"/>
    </source>
</evidence>
<evidence type="ECO:0000256" key="1">
    <source>
        <dbReference type="SAM" id="MobiDB-lite"/>
    </source>
</evidence>
<dbReference type="AlphaFoldDB" id="A0AAV3T4W8"/>
<dbReference type="Proteomes" id="UP001500420">
    <property type="component" value="Unassembled WGS sequence"/>
</dbReference>
<dbReference type="RefSeq" id="WP_343771954.1">
    <property type="nucleotide sequence ID" value="NZ_BAAADV010000001.1"/>
</dbReference>
<comment type="caution">
    <text evidence="2">The sequence shown here is derived from an EMBL/GenBank/DDBJ whole genome shotgun (WGS) entry which is preliminary data.</text>
</comment>
<name>A0AAV3T4W8_9EURY</name>
<dbReference type="PROSITE" id="PS51257">
    <property type="entry name" value="PROKAR_LIPOPROTEIN"/>
    <property type="match status" value="1"/>
</dbReference>
<evidence type="ECO:0000313" key="3">
    <source>
        <dbReference type="Proteomes" id="UP001500420"/>
    </source>
</evidence>
<feature type="region of interest" description="Disordered" evidence="1">
    <location>
        <begin position="28"/>
        <end position="47"/>
    </location>
</feature>
<protein>
    <recommendedName>
        <fullName evidence="4">Tat pathway signal protein</fullName>
    </recommendedName>
</protein>
<gene>
    <name evidence="2" type="ORF">GCM10009020_02030</name>
</gene>
<keyword evidence="3" id="KW-1185">Reference proteome</keyword>